<sequence>MIAVPGKIMLRSDSYYNVTSKLDIYPLERDGSVLEYDGMELQKVDRPTVECADYLSKNPLESKLP</sequence>
<dbReference type="Pfam" id="PF13987">
    <property type="entry name" value="YedD"/>
    <property type="match status" value="1"/>
</dbReference>
<evidence type="ECO:0000313" key="1">
    <source>
        <dbReference type="EMBL" id="STQ10980.1"/>
    </source>
</evidence>
<dbReference type="InterPro" id="IPR038624">
    <property type="entry name" value="YedD-like_sf"/>
</dbReference>
<protein>
    <submittedName>
        <fullName evidence="1">Protein YedD</fullName>
    </submittedName>
</protein>
<dbReference type="Gene3D" id="2.40.128.500">
    <property type="entry name" value="YedD-like protein"/>
    <property type="match status" value="1"/>
</dbReference>
<gene>
    <name evidence="1" type="primary">yedD</name>
    <name evidence="1" type="ORF">NCTC10005_03744</name>
</gene>
<reference evidence="1 2" key="1">
    <citation type="submission" date="2018-06" db="EMBL/GenBank/DDBJ databases">
        <authorList>
            <consortium name="Pathogen Informatics"/>
            <person name="Doyle S."/>
        </authorList>
    </citation>
    <scope>NUCLEOTIDE SEQUENCE [LARGE SCALE GENOMIC DNA]</scope>
    <source>
        <strain evidence="1 2">NCTC10005</strain>
    </source>
</reference>
<organism evidence="1 2">
    <name type="scientific">Enterobacter cloacae</name>
    <dbReference type="NCBI Taxonomy" id="550"/>
    <lineage>
        <taxon>Bacteria</taxon>
        <taxon>Pseudomonadati</taxon>
        <taxon>Pseudomonadota</taxon>
        <taxon>Gammaproteobacteria</taxon>
        <taxon>Enterobacterales</taxon>
        <taxon>Enterobacteriaceae</taxon>
        <taxon>Enterobacter</taxon>
        <taxon>Enterobacter cloacae complex</taxon>
    </lineage>
</organism>
<name>A0A377M0A3_ENTCL</name>
<dbReference type="InterPro" id="IPR025596">
    <property type="entry name" value="YedD"/>
</dbReference>
<accession>A0A377M0A3</accession>
<dbReference type="Proteomes" id="UP000255106">
    <property type="component" value="Unassembled WGS sequence"/>
</dbReference>
<dbReference type="AlphaFoldDB" id="A0A377M0A3"/>
<dbReference type="EMBL" id="UGJB01000004">
    <property type="protein sequence ID" value="STQ10980.1"/>
    <property type="molecule type" value="Genomic_DNA"/>
</dbReference>
<evidence type="ECO:0000313" key="2">
    <source>
        <dbReference type="Proteomes" id="UP000255106"/>
    </source>
</evidence>
<proteinExistence type="predicted"/>